<dbReference type="Proteomes" id="UP000623419">
    <property type="component" value="Unassembled WGS sequence"/>
</dbReference>
<feature type="transmembrane region" description="Helical" evidence="5">
    <location>
        <begin position="54"/>
        <end position="70"/>
    </location>
</feature>
<dbReference type="InterPro" id="IPR000620">
    <property type="entry name" value="EamA_dom"/>
</dbReference>
<feature type="transmembrane region" description="Helical" evidence="5">
    <location>
        <begin position="249"/>
        <end position="269"/>
    </location>
</feature>
<protein>
    <recommendedName>
        <fullName evidence="6">EamA domain-containing protein</fullName>
    </recommendedName>
</protein>
<dbReference type="PANTHER" id="PTHR32322:SF9">
    <property type="entry name" value="AMINO-ACID METABOLITE EFFLUX PUMP-RELATED"/>
    <property type="match status" value="1"/>
</dbReference>
<dbReference type="InterPro" id="IPR037185">
    <property type="entry name" value="EmrE-like"/>
</dbReference>
<dbReference type="SUPFAM" id="SSF103481">
    <property type="entry name" value="Multidrug resistance efflux transporter EmrE"/>
    <property type="match status" value="2"/>
</dbReference>
<evidence type="ECO:0000313" key="8">
    <source>
        <dbReference type="Proteomes" id="UP000623419"/>
    </source>
</evidence>
<reference evidence="8" key="1">
    <citation type="journal article" date="2019" name="Int. J. Syst. Evol. Microbiol.">
        <title>The Global Catalogue of Microorganisms (GCM) 10K type strain sequencing project: providing services to taxonomists for standard genome sequencing and annotation.</title>
        <authorList>
            <consortium name="The Broad Institute Genomics Platform"/>
            <consortium name="The Broad Institute Genome Sequencing Center for Infectious Disease"/>
            <person name="Wu L."/>
            <person name="Ma J."/>
        </authorList>
    </citation>
    <scope>NUCLEOTIDE SEQUENCE [LARGE SCALE GENOMIC DNA]</scope>
    <source>
        <strain evidence="8">CGMCC 1.15905</strain>
    </source>
</reference>
<dbReference type="InterPro" id="IPR050638">
    <property type="entry name" value="AA-Vitamin_Transporters"/>
</dbReference>
<comment type="subcellular location">
    <subcellularLocation>
        <location evidence="1">Membrane</location>
        <topology evidence="1">Multi-pass membrane protein</topology>
    </subcellularLocation>
</comment>
<evidence type="ECO:0000256" key="2">
    <source>
        <dbReference type="ARBA" id="ARBA00022692"/>
    </source>
</evidence>
<feature type="transmembrane region" description="Helical" evidence="5">
    <location>
        <begin position="160"/>
        <end position="181"/>
    </location>
</feature>
<sequence>MKNPPPLVSPAVPSETRVWLTPLELLLLSAVWGASFLFQRVAAPEFGTAPLVEMRLAFGALVLLPFLWLARAQLPRRLWPRLALVAAINSAIPFALFAWAAQQAPAGVGAITNAMAVLFTALVAFLFFKERIAPRKWFALVLGFIGVVVLASDKTGGGNIGAAAAAGALAAFLYGVGANLVPRWFAGLPPVAVAAATLLCGSVMALPFALASWPVAPVSAAAWGSAIAVGVLSTGWAYAMFYRLIQRVGAARAVTVTYLVPLMAVAWAWSLLGEALTWPMAVACALILGSVAVSQRAPLAKA</sequence>
<accession>A0ABQ1HCZ7</accession>
<keyword evidence="4 5" id="KW-0472">Membrane</keyword>
<keyword evidence="2 5" id="KW-0812">Transmembrane</keyword>
<evidence type="ECO:0000256" key="4">
    <source>
        <dbReference type="ARBA" id="ARBA00023136"/>
    </source>
</evidence>
<feature type="transmembrane region" description="Helical" evidence="5">
    <location>
        <begin position="275"/>
        <end position="293"/>
    </location>
</feature>
<keyword evidence="8" id="KW-1185">Reference proteome</keyword>
<feature type="domain" description="EamA" evidence="6">
    <location>
        <begin position="166"/>
        <end position="293"/>
    </location>
</feature>
<organism evidence="7 8">
    <name type="scientific">Arenimonas soli</name>
    <dbReference type="NCBI Taxonomy" id="2269504"/>
    <lineage>
        <taxon>Bacteria</taxon>
        <taxon>Pseudomonadati</taxon>
        <taxon>Pseudomonadota</taxon>
        <taxon>Gammaproteobacteria</taxon>
        <taxon>Lysobacterales</taxon>
        <taxon>Lysobacteraceae</taxon>
        <taxon>Arenimonas</taxon>
    </lineage>
</organism>
<evidence type="ECO:0000256" key="5">
    <source>
        <dbReference type="SAM" id="Phobius"/>
    </source>
</evidence>
<name>A0ABQ1HCZ7_9GAMM</name>
<gene>
    <name evidence="7" type="ORF">GCM10011521_05140</name>
</gene>
<dbReference type="EMBL" id="BMKC01000001">
    <property type="protein sequence ID" value="GGA69996.1"/>
    <property type="molecule type" value="Genomic_DNA"/>
</dbReference>
<dbReference type="PANTHER" id="PTHR32322">
    <property type="entry name" value="INNER MEMBRANE TRANSPORTER"/>
    <property type="match status" value="1"/>
</dbReference>
<evidence type="ECO:0000256" key="3">
    <source>
        <dbReference type="ARBA" id="ARBA00022989"/>
    </source>
</evidence>
<dbReference type="Gene3D" id="1.10.3730.20">
    <property type="match status" value="1"/>
</dbReference>
<feature type="transmembrane region" description="Helical" evidence="5">
    <location>
        <begin position="221"/>
        <end position="242"/>
    </location>
</feature>
<feature type="domain" description="EamA" evidence="6">
    <location>
        <begin position="25"/>
        <end position="150"/>
    </location>
</feature>
<evidence type="ECO:0000313" key="7">
    <source>
        <dbReference type="EMBL" id="GGA69996.1"/>
    </source>
</evidence>
<feature type="transmembrane region" description="Helical" evidence="5">
    <location>
        <begin position="193"/>
        <end position="215"/>
    </location>
</feature>
<feature type="transmembrane region" description="Helical" evidence="5">
    <location>
        <begin position="137"/>
        <end position="154"/>
    </location>
</feature>
<evidence type="ECO:0000259" key="6">
    <source>
        <dbReference type="Pfam" id="PF00892"/>
    </source>
</evidence>
<comment type="caution">
    <text evidence="7">The sequence shown here is derived from an EMBL/GenBank/DDBJ whole genome shotgun (WGS) entry which is preliminary data.</text>
</comment>
<evidence type="ECO:0000256" key="1">
    <source>
        <dbReference type="ARBA" id="ARBA00004141"/>
    </source>
</evidence>
<keyword evidence="3 5" id="KW-1133">Transmembrane helix</keyword>
<feature type="transmembrane region" description="Helical" evidence="5">
    <location>
        <begin position="107"/>
        <end position="128"/>
    </location>
</feature>
<dbReference type="Pfam" id="PF00892">
    <property type="entry name" value="EamA"/>
    <property type="match status" value="2"/>
</dbReference>
<feature type="transmembrane region" description="Helical" evidence="5">
    <location>
        <begin position="82"/>
        <end position="101"/>
    </location>
</feature>
<dbReference type="RefSeq" id="WP_188660941.1">
    <property type="nucleotide sequence ID" value="NZ_BMKC01000001.1"/>
</dbReference>
<proteinExistence type="predicted"/>